<feature type="transmembrane region" description="Helical" evidence="2">
    <location>
        <begin position="24"/>
        <end position="42"/>
    </location>
</feature>
<name>A0A8D9BQA1_9HEMI</name>
<dbReference type="EMBL" id="HBUF01666010">
    <property type="protein sequence ID" value="CAG6789634.1"/>
    <property type="molecule type" value="Transcribed_RNA"/>
</dbReference>
<protein>
    <submittedName>
        <fullName evidence="3">Uncharacterized protein</fullName>
    </submittedName>
</protein>
<organism evidence="3">
    <name type="scientific">Cacopsylla melanoneura</name>
    <dbReference type="NCBI Taxonomy" id="428564"/>
    <lineage>
        <taxon>Eukaryota</taxon>
        <taxon>Metazoa</taxon>
        <taxon>Ecdysozoa</taxon>
        <taxon>Arthropoda</taxon>
        <taxon>Hexapoda</taxon>
        <taxon>Insecta</taxon>
        <taxon>Pterygota</taxon>
        <taxon>Neoptera</taxon>
        <taxon>Paraneoptera</taxon>
        <taxon>Hemiptera</taxon>
        <taxon>Sternorrhyncha</taxon>
        <taxon>Psylloidea</taxon>
        <taxon>Psyllidae</taxon>
        <taxon>Psyllinae</taxon>
        <taxon>Cacopsylla</taxon>
    </lineage>
</organism>
<dbReference type="AlphaFoldDB" id="A0A8D9BQA1"/>
<reference evidence="3" key="1">
    <citation type="submission" date="2021-05" db="EMBL/GenBank/DDBJ databases">
        <authorList>
            <person name="Alioto T."/>
            <person name="Alioto T."/>
            <person name="Gomez Garrido J."/>
        </authorList>
    </citation>
    <scope>NUCLEOTIDE SEQUENCE</scope>
</reference>
<feature type="region of interest" description="Disordered" evidence="1">
    <location>
        <begin position="141"/>
        <end position="161"/>
    </location>
</feature>
<evidence type="ECO:0000256" key="1">
    <source>
        <dbReference type="SAM" id="MobiDB-lite"/>
    </source>
</evidence>
<keyword evidence="2" id="KW-0472">Membrane</keyword>
<keyword evidence="2" id="KW-1133">Transmembrane helix</keyword>
<sequence>MSSINFHLIDSFSHISDTAVDEDFIVKVITITLLITIFIWIYQRLSYYYLVRLKTSIEACVLPVYETPSYFYSKFSRFISRSIMSKIMTVLDTEIGKKQKIMTERERLSLCKNVDKIEHNIPNTESNHPGLKSILIKEKKAPKMRKNNVKDSKQTNHQSSQSLDYDVTLRHAYIIPVPNYKKMKFNKDILQKVSFKKNEY</sequence>
<proteinExistence type="predicted"/>
<evidence type="ECO:0000256" key="2">
    <source>
        <dbReference type="SAM" id="Phobius"/>
    </source>
</evidence>
<accession>A0A8D9BQA1</accession>
<keyword evidence="2" id="KW-0812">Transmembrane</keyword>
<evidence type="ECO:0000313" key="3">
    <source>
        <dbReference type="EMBL" id="CAG6789634.1"/>
    </source>
</evidence>